<gene>
    <name evidence="3" type="ORF">ET418_04670</name>
</gene>
<accession>A0A5A9XRK9</accession>
<evidence type="ECO:0000313" key="4">
    <source>
        <dbReference type="Proteomes" id="UP000324298"/>
    </source>
</evidence>
<dbReference type="EMBL" id="SRSD01000002">
    <property type="protein sequence ID" value="KAA0894251.1"/>
    <property type="molecule type" value="Genomic_DNA"/>
</dbReference>
<keyword evidence="4" id="KW-1185">Reference proteome</keyword>
<feature type="domain" description="HTH cro/C1-type" evidence="2">
    <location>
        <begin position="12"/>
        <end position="66"/>
    </location>
</feature>
<comment type="caution">
    <text evidence="3">The sequence shown here is derived from an EMBL/GenBank/DDBJ whole genome shotgun (WGS) entry which is preliminary data.</text>
</comment>
<dbReference type="PANTHER" id="PTHR46558:SF11">
    <property type="entry name" value="HTH-TYPE TRANSCRIPTIONAL REGULATOR XRE"/>
    <property type="match status" value="1"/>
</dbReference>
<reference evidence="3 4" key="1">
    <citation type="submission" date="2019-04" db="EMBL/GenBank/DDBJ databases">
        <title>Geobacter ruber sp. nov., ferric-reducing bacteria isolated from paddy soil.</title>
        <authorList>
            <person name="Xu Z."/>
            <person name="Masuda Y."/>
            <person name="Itoh H."/>
            <person name="Senoo K."/>
        </authorList>
    </citation>
    <scope>NUCLEOTIDE SEQUENCE [LARGE SCALE GENOMIC DNA]</scope>
    <source>
        <strain evidence="3 4">Red88</strain>
    </source>
</reference>
<sequence>MKTTKVLLGERIRELRKKRQMSQEQLAEKIQIAAKNLSRIEVGQGYPSLDTLEKISLVLSVEMRDFFDFQHLESAESISASLKSIIDSASEEELKMSIKMIKALIR</sequence>
<dbReference type="RefSeq" id="WP_149306408.1">
    <property type="nucleotide sequence ID" value="NZ_SRSD01000002.1"/>
</dbReference>
<evidence type="ECO:0000256" key="1">
    <source>
        <dbReference type="ARBA" id="ARBA00023125"/>
    </source>
</evidence>
<name>A0A5A9XRK9_9BACT</name>
<dbReference type="SMART" id="SM00530">
    <property type="entry name" value="HTH_XRE"/>
    <property type="match status" value="1"/>
</dbReference>
<dbReference type="Proteomes" id="UP000324298">
    <property type="component" value="Unassembled WGS sequence"/>
</dbReference>
<keyword evidence="1" id="KW-0238">DNA-binding</keyword>
<dbReference type="PANTHER" id="PTHR46558">
    <property type="entry name" value="TRACRIPTIONAL REGULATORY PROTEIN-RELATED-RELATED"/>
    <property type="match status" value="1"/>
</dbReference>
<evidence type="ECO:0000259" key="2">
    <source>
        <dbReference type="PROSITE" id="PS50943"/>
    </source>
</evidence>
<dbReference type="OrthoDB" id="5511017at2"/>
<organism evidence="3 4">
    <name type="scientific">Oryzomonas rubra</name>
    <dbReference type="NCBI Taxonomy" id="2509454"/>
    <lineage>
        <taxon>Bacteria</taxon>
        <taxon>Pseudomonadati</taxon>
        <taxon>Thermodesulfobacteriota</taxon>
        <taxon>Desulfuromonadia</taxon>
        <taxon>Geobacterales</taxon>
        <taxon>Geobacteraceae</taxon>
        <taxon>Oryzomonas</taxon>
    </lineage>
</organism>
<evidence type="ECO:0000313" key="3">
    <source>
        <dbReference type="EMBL" id="KAA0894251.1"/>
    </source>
</evidence>
<dbReference type="InterPro" id="IPR001387">
    <property type="entry name" value="Cro/C1-type_HTH"/>
</dbReference>
<dbReference type="SUPFAM" id="SSF47413">
    <property type="entry name" value="lambda repressor-like DNA-binding domains"/>
    <property type="match status" value="1"/>
</dbReference>
<dbReference type="AlphaFoldDB" id="A0A5A9XRK9"/>
<dbReference type="InterPro" id="IPR010982">
    <property type="entry name" value="Lambda_DNA-bd_dom_sf"/>
</dbReference>
<dbReference type="CDD" id="cd00093">
    <property type="entry name" value="HTH_XRE"/>
    <property type="match status" value="1"/>
</dbReference>
<dbReference type="PROSITE" id="PS50943">
    <property type="entry name" value="HTH_CROC1"/>
    <property type="match status" value="1"/>
</dbReference>
<proteinExistence type="predicted"/>
<dbReference type="Pfam" id="PF01381">
    <property type="entry name" value="HTH_3"/>
    <property type="match status" value="1"/>
</dbReference>
<dbReference type="GO" id="GO:0003677">
    <property type="term" value="F:DNA binding"/>
    <property type="evidence" value="ECO:0007669"/>
    <property type="project" value="UniProtKB-KW"/>
</dbReference>
<protein>
    <submittedName>
        <fullName evidence="3">XRE family transcriptional regulator</fullName>
    </submittedName>
</protein>
<dbReference type="Gene3D" id="1.10.260.40">
    <property type="entry name" value="lambda repressor-like DNA-binding domains"/>
    <property type="match status" value="1"/>
</dbReference>